<sequence>MQTQKSHIRYLLQCARTSVKIVKWEGIRPQNGSTTSEGGQSQIMMIPTESRSIIGESGIMLSLCQLDRLAPTKSQLEKT</sequence>
<dbReference type="EMBL" id="WNTK01000001">
    <property type="protein sequence ID" value="KAG9493063.1"/>
    <property type="molecule type" value="Genomic_DNA"/>
</dbReference>
<dbReference type="AlphaFoldDB" id="A0A8J6FSA6"/>
<evidence type="ECO:0000313" key="1">
    <source>
        <dbReference type="EMBL" id="KAG9493063.1"/>
    </source>
</evidence>
<accession>A0A8J6FSA6</accession>
<proteinExistence type="predicted"/>
<protein>
    <submittedName>
        <fullName evidence="1">Uncharacterized protein</fullName>
    </submittedName>
</protein>
<keyword evidence="2" id="KW-1185">Reference proteome</keyword>
<comment type="caution">
    <text evidence="1">The sequence shown here is derived from an EMBL/GenBank/DDBJ whole genome shotgun (WGS) entry which is preliminary data.</text>
</comment>
<organism evidence="1 2">
    <name type="scientific">Eleutherodactylus coqui</name>
    <name type="common">Puerto Rican coqui</name>
    <dbReference type="NCBI Taxonomy" id="57060"/>
    <lineage>
        <taxon>Eukaryota</taxon>
        <taxon>Metazoa</taxon>
        <taxon>Chordata</taxon>
        <taxon>Craniata</taxon>
        <taxon>Vertebrata</taxon>
        <taxon>Euteleostomi</taxon>
        <taxon>Amphibia</taxon>
        <taxon>Batrachia</taxon>
        <taxon>Anura</taxon>
        <taxon>Neobatrachia</taxon>
        <taxon>Hyloidea</taxon>
        <taxon>Eleutherodactylidae</taxon>
        <taxon>Eleutherodactylinae</taxon>
        <taxon>Eleutherodactylus</taxon>
        <taxon>Eleutherodactylus</taxon>
    </lineage>
</organism>
<dbReference type="Proteomes" id="UP000770717">
    <property type="component" value="Unassembled WGS sequence"/>
</dbReference>
<gene>
    <name evidence="1" type="ORF">GDO78_001145</name>
</gene>
<evidence type="ECO:0000313" key="2">
    <source>
        <dbReference type="Proteomes" id="UP000770717"/>
    </source>
</evidence>
<name>A0A8J6FSA6_ELECQ</name>
<reference evidence="1" key="1">
    <citation type="thesis" date="2020" institute="ProQuest LLC" country="789 East Eisenhower Parkway, Ann Arbor, MI, USA">
        <title>Comparative Genomics and Chromosome Evolution.</title>
        <authorList>
            <person name="Mudd A.B."/>
        </authorList>
    </citation>
    <scope>NUCLEOTIDE SEQUENCE</scope>
    <source>
        <strain evidence="1">HN-11 Male</strain>
        <tissue evidence="1">Kidney and liver</tissue>
    </source>
</reference>